<name>A0A6A7C7T9_9PEZI</name>
<feature type="domain" description="Ubiquitin-like" evidence="1">
    <location>
        <begin position="1"/>
        <end position="68"/>
    </location>
</feature>
<gene>
    <name evidence="2" type="ORF">K470DRAFT_203550</name>
</gene>
<accession>A0A6A7C7T9</accession>
<evidence type="ECO:0000313" key="3">
    <source>
        <dbReference type="Proteomes" id="UP000799421"/>
    </source>
</evidence>
<dbReference type="Proteomes" id="UP000799421">
    <property type="component" value="Unassembled WGS sequence"/>
</dbReference>
<evidence type="ECO:0000259" key="1">
    <source>
        <dbReference type="Pfam" id="PF22893"/>
    </source>
</evidence>
<keyword evidence="3" id="KW-1185">Reference proteome</keyword>
<dbReference type="Pfam" id="PF22893">
    <property type="entry name" value="ULD_2"/>
    <property type="match status" value="1"/>
</dbReference>
<dbReference type="InterPro" id="IPR054464">
    <property type="entry name" value="ULD_fung"/>
</dbReference>
<dbReference type="AlphaFoldDB" id="A0A6A7C7T9"/>
<dbReference type="OrthoDB" id="3045089at2759"/>
<feature type="non-terminal residue" evidence="2">
    <location>
        <position position="1"/>
    </location>
</feature>
<feature type="non-terminal residue" evidence="2">
    <location>
        <position position="68"/>
    </location>
</feature>
<proteinExistence type="predicted"/>
<reference evidence="2" key="1">
    <citation type="journal article" date="2020" name="Stud. Mycol.">
        <title>101 Dothideomycetes genomes: a test case for predicting lifestyles and emergence of pathogens.</title>
        <authorList>
            <person name="Haridas S."/>
            <person name="Albert R."/>
            <person name="Binder M."/>
            <person name="Bloem J."/>
            <person name="Labutti K."/>
            <person name="Salamov A."/>
            <person name="Andreopoulos B."/>
            <person name="Baker S."/>
            <person name="Barry K."/>
            <person name="Bills G."/>
            <person name="Bluhm B."/>
            <person name="Cannon C."/>
            <person name="Castanera R."/>
            <person name="Culley D."/>
            <person name="Daum C."/>
            <person name="Ezra D."/>
            <person name="Gonzalez J."/>
            <person name="Henrissat B."/>
            <person name="Kuo A."/>
            <person name="Liang C."/>
            <person name="Lipzen A."/>
            <person name="Lutzoni F."/>
            <person name="Magnuson J."/>
            <person name="Mondo S."/>
            <person name="Nolan M."/>
            <person name="Ohm R."/>
            <person name="Pangilinan J."/>
            <person name="Park H.-J."/>
            <person name="Ramirez L."/>
            <person name="Alfaro M."/>
            <person name="Sun H."/>
            <person name="Tritt A."/>
            <person name="Yoshinaga Y."/>
            <person name="Zwiers L.-H."/>
            <person name="Turgeon B."/>
            <person name="Goodwin S."/>
            <person name="Spatafora J."/>
            <person name="Crous P."/>
            <person name="Grigoriev I."/>
        </authorList>
    </citation>
    <scope>NUCLEOTIDE SEQUENCE</scope>
    <source>
        <strain evidence="2">CBS 480.64</strain>
    </source>
</reference>
<sequence length="68" mass="7998">IQFTDAISRKFKFPWKHCKTWKGVDELIQQAFLHIDGVSDQVKNHQYDLIGPDGENILPQIWEYSVKP</sequence>
<evidence type="ECO:0000313" key="2">
    <source>
        <dbReference type="EMBL" id="KAF2863500.1"/>
    </source>
</evidence>
<dbReference type="EMBL" id="MU005960">
    <property type="protein sequence ID" value="KAF2863500.1"/>
    <property type="molecule type" value="Genomic_DNA"/>
</dbReference>
<protein>
    <recommendedName>
        <fullName evidence="1">Ubiquitin-like domain-containing protein</fullName>
    </recommendedName>
</protein>
<organism evidence="2 3">
    <name type="scientific">Piedraia hortae CBS 480.64</name>
    <dbReference type="NCBI Taxonomy" id="1314780"/>
    <lineage>
        <taxon>Eukaryota</taxon>
        <taxon>Fungi</taxon>
        <taxon>Dikarya</taxon>
        <taxon>Ascomycota</taxon>
        <taxon>Pezizomycotina</taxon>
        <taxon>Dothideomycetes</taxon>
        <taxon>Dothideomycetidae</taxon>
        <taxon>Capnodiales</taxon>
        <taxon>Piedraiaceae</taxon>
        <taxon>Piedraia</taxon>
    </lineage>
</organism>